<dbReference type="SUPFAM" id="SSF161098">
    <property type="entry name" value="MetI-like"/>
    <property type="match status" value="1"/>
</dbReference>
<sequence>MQKQGQPQVIAPGKFVPLPKDEQLQEQIVRPSQTYWKDAWRRLKKNRLAMAGLFILIILTIMSIIAPLLSSHTYSATNPPMANQKPSAEYWFGTDDLGRDLWTRVWWGTRVSLFIGIIAAIIDLIVGVIYGGISGYYGGKVDAIMQRFIEVIYSIPFLLIAILLMMVLKPGITSIIIAYAITGWVPMARLVRGQVLQLKEQEYVLASRTLGANTSRIILRHLVPNALGIIVVQITFVVPSAIFAEAFLGFVGVGLRPPLASLGSLMSDGANNMRYFPYRLLFPTFVFSLILLSFNLLGDGLRDALDPKMRK</sequence>
<feature type="domain" description="ABC transmembrane type-1" evidence="8">
    <location>
        <begin position="109"/>
        <end position="298"/>
    </location>
</feature>
<accession>A0A7X3FGS7</accession>
<evidence type="ECO:0000313" key="10">
    <source>
        <dbReference type="Proteomes" id="UP000490800"/>
    </source>
</evidence>
<dbReference type="InterPro" id="IPR035906">
    <property type="entry name" value="MetI-like_sf"/>
</dbReference>
<dbReference type="Proteomes" id="UP000490800">
    <property type="component" value="Unassembled WGS sequence"/>
</dbReference>
<feature type="transmembrane region" description="Helical" evidence="7">
    <location>
        <begin position="172"/>
        <end position="191"/>
    </location>
</feature>
<dbReference type="PROSITE" id="PS50928">
    <property type="entry name" value="ABC_TM1"/>
    <property type="match status" value="1"/>
</dbReference>
<dbReference type="GO" id="GO:0055085">
    <property type="term" value="P:transmembrane transport"/>
    <property type="evidence" value="ECO:0007669"/>
    <property type="project" value="InterPro"/>
</dbReference>
<dbReference type="Pfam" id="PF00528">
    <property type="entry name" value="BPD_transp_1"/>
    <property type="match status" value="1"/>
</dbReference>
<organism evidence="9 10">
    <name type="scientific">Paenibacillus lutrae</name>
    <dbReference type="NCBI Taxonomy" id="2078573"/>
    <lineage>
        <taxon>Bacteria</taxon>
        <taxon>Bacillati</taxon>
        <taxon>Bacillota</taxon>
        <taxon>Bacilli</taxon>
        <taxon>Bacillales</taxon>
        <taxon>Paenibacillaceae</taxon>
        <taxon>Paenibacillus</taxon>
    </lineage>
</organism>
<comment type="subcellular location">
    <subcellularLocation>
        <location evidence="1 7">Cell membrane</location>
        <topology evidence="1 7">Multi-pass membrane protein</topology>
    </subcellularLocation>
</comment>
<dbReference type="EMBL" id="RHLK01000003">
    <property type="protein sequence ID" value="MVO99382.1"/>
    <property type="molecule type" value="Genomic_DNA"/>
</dbReference>
<keyword evidence="5 7" id="KW-1133">Transmembrane helix</keyword>
<evidence type="ECO:0000256" key="2">
    <source>
        <dbReference type="ARBA" id="ARBA00022448"/>
    </source>
</evidence>
<dbReference type="PANTHER" id="PTHR43386:SF22">
    <property type="entry name" value="OLIGOPEPTIDE TRANSPORT SYSTEM PERMEASE PROTEIN OPPC"/>
    <property type="match status" value="1"/>
</dbReference>
<feature type="transmembrane region" description="Helical" evidence="7">
    <location>
        <begin position="275"/>
        <end position="301"/>
    </location>
</feature>
<evidence type="ECO:0000256" key="5">
    <source>
        <dbReference type="ARBA" id="ARBA00022989"/>
    </source>
</evidence>
<dbReference type="AlphaFoldDB" id="A0A7X3FGS7"/>
<keyword evidence="3" id="KW-1003">Cell membrane</keyword>
<dbReference type="CDD" id="cd06261">
    <property type="entry name" value="TM_PBP2"/>
    <property type="match status" value="1"/>
</dbReference>
<dbReference type="InterPro" id="IPR000515">
    <property type="entry name" value="MetI-like"/>
</dbReference>
<comment type="caution">
    <text evidence="9">The sequence shown here is derived from an EMBL/GenBank/DDBJ whole genome shotgun (WGS) entry which is preliminary data.</text>
</comment>
<keyword evidence="4 7" id="KW-0812">Transmembrane</keyword>
<evidence type="ECO:0000256" key="1">
    <source>
        <dbReference type="ARBA" id="ARBA00004651"/>
    </source>
</evidence>
<evidence type="ECO:0000259" key="8">
    <source>
        <dbReference type="PROSITE" id="PS50928"/>
    </source>
</evidence>
<dbReference type="OrthoDB" id="9797472at2"/>
<keyword evidence="2 7" id="KW-0813">Transport</keyword>
<name>A0A7X3FGS7_9BACL</name>
<proteinExistence type="inferred from homology"/>
<dbReference type="GO" id="GO:0005886">
    <property type="term" value="C:plasma membrane"/>
    <property type="evidence" value="ECO:0007669"/>
    <property type="project" value="UniProtKB-SubCell"/>
</dbReference>
<evidence type="ECO:0000256" key="4">
    <source>
        <dbReference type="ARBA" id="ARBA00022692"/>
    </source>
</evidence>
<feature type="transmembrane region" description="Helical" evidence="7">
    <location>
        <begin position="226"/>
        <end position="255"/>
    </location>
</feature>
<evidence type="ECO:0000256" key="3">
    <source>
        <dbReference type="ARBA" id="ARBA00022475"/>
    </source>
</evidence>
<evidence type="ECO:0000256" key="7">
    <source>
        <dbReference type="RuleBase" id="RU363032"/>
    </source>
</evidence>
<keyword evidence="10" id="KW-1185">Reference proteome</keyword>
<dbReference type="InterPro" id="IPR025966">
    <property type="entry name" value="OppC_N"/>
</dbReference>
<feature type="transmembrane region" description="Helical" evidence="7">
    <location>
        <begin position="111"/>
        <end position="136"/>
    </location>
</feature>
<reference evidence="9 10" key="1">
    <citation type="journal article" date="2019" name="Microorganisms">
        <title>Paenibacillus lutrae sp. nov., A Chitinolytic Species Isolated from A River Otter in Castril Natural Park, Granada, Spain.</title>
        <authorList>
            <person name="Rodriguez M."/>
            <person name="Reina J.C."/>
            <person name="Bejar V."/>
            <person name="Llamas I."/>
        </authorList>
    </citation>
    <scope>NUCLEOTIDE SEQUENCE [LARGE SCALE GENOMIC DNA]</scope>
    <source>
        <strain evidence="9 10">N10</strain>
    </source>
</reference>
<protein>
    <submittedName>
        <fullName evidence="9">ABC transporter permease subunit</fullName>
    </submittedName>
</protein>
<gene>
    <name evidence="9" type="ORF">EDM21_07545</name>
</gene>
<feature type="transmembrane region" description="Helical" evidence="7">
    <location>
        <begin position="48"/>
        <end position="69"/>
    </location>
</feature>
<dbReference type="PANTHER" id="PTHR43386">
    <property type="entry name" value="OLIGOPEPTIDE TRANSPORT SYSTEM PERMEASE PROTEIN APPC"/>
    <property type="match status" value="1"/>
</dbReference>
<dbReference type="Pfam" id="PF12911">
    <property type="entry name" value="OppC_N"/>
    <property type="match status" value="1"/>
</dbReference>
<evidence type="ECO:0000313" key="9">
    <source>
        <dbReference type="EMBL" id="MVO99382.1"/>
    </source>
</evidence>
<feature type="transmembrane region" description="Helical" evidence="7">
    <location>
        <begin position="148"/>
        <end position="166"/>
    </location>
</feature>
<comment type="similarity">
    <text evidence="7">Belongs to the binding-protein-dependent transport system permease family.</text>
</comment>
<dbReference type="Gene3D" id="1.10.3720.10">
    <property type="entry name" value="MetI-like"/>
    <property type="match status" value="1"/>
</dbReference>
<dbReference type="RefSeq" id="WP_157334348.1">
    <property type="nucleotide sequence ID" value="NZ_RHLK01000003.1"/>
</dbReference>
<evidence type="ECO:0000256" key="6">
    <source>
        <dbReference type="ARBA" id="ARBA00023136"/>
    </source>
</evidence>
<keyword evidence="6 7" id="KW-0472">Membrane</keyword>
<dbReference type="InterPro" id="IPR050366">
    <property type="entry name" value="BP-dependent_transpt_permease"/>
</dbReference>